<dbReference type="GO" id="GO:0007010">
    <property type="term" value="P:cytoskeleton organization"/>
    <property type="evidence" value="ECO:0007669"/>
    <property type="project" value="InterPro"/>
</dbReference>
<dbReference type="EMBL" id="CAJOAY010022529">
    <property type="protein sequence ID" value="CAF4358281.1"/>
    <property type="molecule type" value="Genomic_DNA"/>
</dbReference>
<dbReference type="InterPro" id="IPR013912">
    <property type="entry name" value="Adenylate_cyclase-assoc_CAP_C"/>
</dbReference>
<dbReference type="InterPro" id="IPR016098">
    <property type="entry name" value="CAP/MinC_C"/>
</dbReference>
<feature type="non-terminal residue" evidence="2">
    <location>
        <position position="1"/>
    </location>
</feature>
<comment type="caution">
    <text evidence="2">The sequence shown here is derived from an EMBL/GenBank/DDBJ whole genome shotgun (WGS) entry which is preliminary data.</text>
</comment>
<name>A0A820LJR9_9BILA</name>
<organism evidence="2 3">
    <name type="scientific">Adineta steineri</name>
    <dbReference type="NCBI Taxonomy" id="433720"/>
    <lineage>
        <taxon>Eukaryota</taxon>
        <taxon>Metazoa</taxon>
        <taxon>Spiralia</taxon>
        <taxon>Gnathifera</taxon>
        <taxon>Rotifera</taxon>
        <taxon>Eurotatoria</taxon>
        <taxon>Bdelloidea</taxon>
        <taxon>Adinetida</taxon>
        <taxon>Adinetidae</taxon>
        <taxon>Adineta</taxon>
    </lineage>
</organism>
<dbReference type="Pfam" id="PF08603">
    <property type="entry name" value="CAP_C"/>
    <property type="match status" value="1"/>
</dbReference>
<dbReference type="Proteomes" id="UP000663881">
    <property type="component" value="Unassembled WGS sequence"/>
</dbReference>
<dbReference type="SUPFAM" id="SSF69340">
    <property type="entry name" value="C-terminal domain of adenylylcyclase associated protein"/>
    <property type="match status" value="1"/>
</dbReference>
<sequence>SEMTINVPFGDGEYKEYPIPEQFKTHLQGGKHLVTVPNESSGV</sequence>
<evidence type="ECO:0000259" key="1">
    <source>
        <dbReference type="Pfam" id="PF08603"/>
    </source>
</evidence>
<reference evidence="2" key="1">
    <citation type="submission" date="2021-02" db="EMBL/GenBank/DDBJ databases">
        <authorList>
            <person name="Nowell W R."/>
        </authorList>
    </citation>
    <scope>NUCLEOTIDE SEQUENCE</scope>
</reference>
<dbReference type="GO" id="GO:0003779">
    <property type="term" value="F:actin binding"/>
    <property type="evidence" value="ECO:0007669"/>
    <property type="project" value="InterPro"/>
</dbReference>
<proteinExistence type="predicted"/>
<accession>A0A820LJR9</accession>
<feature type="domain" description="Adenylate cyclase-associated CAP C-terminal" evidence="1">
    <location>
        <begin position="1"/>
        <end position="37"/>
    </location>
</feature>
<gene>
    <name evidence="2" type="ORF">OKA104_LOCUS49181</name>
</gene>
<dbReference type="Gene3D" id="2.160.20.70">
    <property type="match status" value="1"/>
</dbReference>
<evidence type="ECO:0000313" key="3">
    <source>
        <dbReference type="Proteomes" id="UP000663881"/>
    </source>
</evidence>
<dbReference type="InterPro" id="IPR036223">
    <property type="entry name" value="CAP_C_sf"/>
</dbReference>
<dbReference type="AlphaFoldDB" id="A0A820LJR9"/>
<protein>
    <recommendedName>
        <fullName evidence="1">Adenylate cyclase-associated CAP C-terminal domain-containing protein</fullName>
    </recommendedName>
</protein>
<evidence type="ECO:0000313" key="2">
    <source>
        <dbReference type="EMBL" id="CAF4358281.1"/>
    </source>
</evidence>